<dbReference type="InterPro" id="IPR007522">
    <property type="entry name" value="CRISPR-assoc_prot_TM1795"/>
</dbReference>
<dbReference type="Pfam" id="PF03787">
    <property type="entry name" value="RAMPs"/>
    <property type="match status" value="1"/>
</dbReference>
<dbReference type="InterPro" id="IPR005537">
    <property type="entry name" value="RAMP_III_fam"/>
</dbReference>
<evidence type="ECO:0000313" key="3">
    <source>
        <dbReference type="EMBL" id="TCW35875.1"/>
    </source>
</evidence>
<dbReference type="AlphaFoldDB" id="A0A4R4AAJ8"/>
<feature type="domain" description="CRISPR type III-associated protein" evidence="2">
    <location>
        <begin position="31"/>
        <end position="219"/>
    </location>
</feature>
<gene>
    <name evidence="3" type="ORF">EDC29_10549</name>
</gene>
<evidence type="ECO:0000259" key="2">
    <source>
        <dbReference type="Pfam" id="PF03787"/>
    </source>
</evidence>
<evidence type="ECO:0000256" key="1">
    <source>
        <dbReference type="ARBA" id="ARBA00023118"/>
    </source>
</evidence>
<sequence length="442" mass="48927">MRTPPPALDPGALCAEWRTRTPQSPDLTLACKLVTPLYGGGVEAGEIDEALPIRASSIRGQLRFWWRIACGGADRDDPERLFERERAIWGGIGAEGPVASRVRVVVRTKGRAEVEPVFEYHPDRRATGRLNSTPRLKNWIGDPLAYALFPAQGKLTADGTDVEKKPHALMHAGLRFELQLSMDERLDPQQRHEVEVALRWWASFGGIGARTRRGLGAVEADSLTPVDASEVEAAGGWLCEGRQGPDARSAHERAIGLLKRFRQGEGMGRNHGSVPKRPGRSCWPEPDAIRKLSGCSSSDHAKPFVDCGPVFPRAAFGLPIVFHFKDAPSGTRPRRDQEPIDHVLEPADLAGETRERMASPLILRPYRDAERRWRPAALLLPGWEQALTISLKFSQPAGASTPRPWPADPQERTRLAEQVKPLKENGQTDALRAFMAFFEQEA</sequence>
<evidence type="ECO:0000313" key="4">
    <source>
        <dbReference type="Proteomes" id="UP000295247"/>
    </source>
</evidence>
<dbReference type="NCBIfam" id="TIGR01894">
    <property type="entry name" value="cas_TM1795_cmr1"/>
    <property type="match status" value="1"/>
</dbReference>
<accession>A0A4R4AAJ8</accession>
<comment type="caution">
    <text evidence="3">The sequence shown here is derived from an EMBL/GenBank/DDBJ whole genome shotgun (WGS) entry which is preliminary data.</text>
</comment>
<organism evidence="3 4">
    <name type="scientific">Marichromatium gracile</name>
    <name type="common">Chromatium gracile</name>
    <dbReference type="NCBI Taxonomy" id="1048"/>
    <lineage>
        <taxon>Bacteria</taxon>
        <taxon>Pseudomonadati</taxon>
        <taxon>Pseudomonadota</taxon>
        <taxon>Gammaproteobacteria</taxon>
        <taxon>Chromatiales</taxon>
        <taxon>Chromatiaceae</taxon>
        <taxon>Marichromatium</taxon>
    </lineage>
</organism>
<protein>
    <submittedName>
        <fullName evidence="3">CRISPR-associated Cmr1 family protein</fullName>
    </submittedName>
</protein>
<proteinExistence type="predicted"/>
<reference evidence="3 4" key="1">
    <citation type="submission" date="2019-03" db="EMBL/GenBank/DDBJ databases">
        <title>Genomic Encyclopedia of Type Strains, Phase IV (KMG-IV): sequencing the most valuable type-strain genomes for metagenomic binning, comparative biology and taxonomic classification.</title>
        <authorList>
            <person name="Goeker M."/>
        </authorList>
    </citation>
    <scope>NUCLEOTIDE SEQUENCE [LARGE SCALE GENOMIC DNA]</scope>
    <source>
        <strain evidence="3 4">DSM 203</strain>
    </source>
</reference>
<dbReference type="GO" id="GO:0051607">
    <property type="term" value="P:defense response to virus"/>
    <property type="evidence" value="ECO:0007669"/>
    <property type="project" value="UniProtKB-KW"/>
</dbReference>
<keyword evidence="1" id="KW-0051">Antiviral defense</keyword>
<name>A0A4R4AAJ8_MARGR</name>
<dbReference type="Proteomes" id="UP000295247">
    <property type="component" value="Unassembled WGS sequence"/>
</dbReference>
<dbReference type="EMBL" id="SMDC01000005">
    <property type="protein sequence ID" value="TCW35875.1"/>
    <property type="molecule type" value="Genomic_DNA"/>
</dbReference>